<evidence type="ECO:0000259" key="6">
    <source>
        <dbReference type="PROSITE" id="PS51284"/>
    </source>
</evidence>
<dbReference type="Pfam" id="PF26639">
    <property type="entry name" value="Het-6_barrel"/>
    <property type="match status" value="1"/>
</dbReference>
<dbReference type="InterPro" id="IPR052895">
    <property type="entry name" value="HetReg/Transcr_Mod"/>
</dbReference>
<feature type="domain" description="DOC" evidence="6">
    <location>
        <begin position="72"/>
        <end position="260"/>
    </location>
</feature>
<dbReference type="EMBL" id="WVTB01000042">
    <property type="protein sequence ID" value="KAF3805460.1"/>
    <property type="molecule type" value="Genomic_DNA"/>
</dbReference>
<dbReference type="Pfam" id="PF03256">
    <property type="entry name" value="ANAPC10"/>
    <property type="match status" value="1"/>
</dbReference>
<dbReference type="SUPFAM" id="SSF49785">
    <property type="entry name" value="Galactose-binding domain-like"/>
    <property type="match status" value="1"/>
</dbReference>
<comment type="caution">
    <text evidence="7">The sequence shown here is derived from an EMBL/GenBank/DDBJ whole genome shotgun (WGS) entry which is preliminary data.</text>
</comment>
<keyword evidence="4" id="KW-0131">Cell cycle</keyword>
<sequence>MVSGGSHADDDASDDGEAFPPQRVNWAAMRADASMEEYLRNAQIPEYSDEEGGSGPLEDLGDISAEDTSVEDGENHIGQQEEEPEFDPVAAGLKEISNLGKFTVSSHKQGNGVDQLRHDSLKSYWQSDGPQPHKLTVYFIKRVGIRDIRFYVDYNEDESYTPTKIIFKSGTSENNLIQFATMDLSAPSGWQLVPIAGSGGGPDGNTLVSYVFQMQILENHQNGKDTHLRSIKIYAADTDGANVERERDSNNVSVHSDLTMEDVAADERPADPWDISVLEAGLPIPDFMKEPEIRRAGSLVYEFHERENARSAEDPFEAHLELVHIEQAPPYEALSYTWGKPTEQPRDYIWLDGHPLPIKPNLEDALRSLRFPNQARRLWVDALCIDQSNLDERARQVQYMRLVYKNAARVIVWLGLKTSGTHEALQAAEKIARLREYTDPVRNGADSAPPDSDTLQALVSSMMEDIPESAMTNLDEVFQRPYFTRCWCVQEVVVSTWAVAKIEDLEMSFFDLIASSLFLVQLKQEVAVNAPWELWNNILMVRQPNHPVYQTEVQGSLGGFLHLLELTRTFQATDDRDRIFSLLGICDEGINPILALTATASGQVSWRGRLVRRGLKRISDFINDFHPQGTFGTPKALMPDYKRETVAVYCDLARFLLRKTPRVLDVLDHVSHNEEPGTGEYPSWVPKWFEGRTCLVFRGVFFTGFYSKGRTDPYLADLHDIPAVAAPTRPRVLSVDGYHVDVVERMSDIFEFVSGSRLAGFAVIKAWFDLYGVPINPRRGTLYRDGSLLDMAFCKAVLGGFFGASIGSNYSSMMQYGGFSMALDQSLFGSVEEIKQDTLVKDLSENFLAFTTFLAESGVVQESFGDPERDRKLVSFLVGVAVAANHRRVFVTRDGRIGIGPKMMRPGDEVIVLFGGRMPFVRNTFSAAWETISERFGCKASQTLGLALFER</sequence>
<gene>
    <name evidence="7" type="ORF">GCG54_00002805</name>
</gene>
<evidence type="ECO:0000256" key="2">
    <source>
        <dbReference type="ARBA" id="ARBA00022618"/>
    </source>
</evidence>
<dbReference type="AlphaFoldDB" id="A0A8H4FKI1"/>
<dbReference type="InterPro" id="IPR004939">
    <property type="entry name" value="APC_su10/DOC_dom"/>
</dbReference>
<dbReference type="GO" id="GO:0031145">
    <property type="term" value="P:anaphase-promoting complex-dependent catabolic process"/>
    <property type="evidence" value="ECO:0007669"/>
    <property type="project" value="InterPro"/>
</dbReference>
<accession>A0A8H4FKI1</accession>
<protein>
    <submittedName>
        <fullName evidence="7">Anaphase-promoting complex subunit 10</fullName>
    </submittedName>
</protein>
<dbReference type="Gene3D" id="2.60.120.260">
    <property type="entry name" value="Galactose-binding domain-like"/>
    <property type="match status" value="1"/>
</dbReference>
<reference evidence="7" key="2">
    <citation type="submission" date="2020-03" db="EMBL/GenBank/DDBJ databases">
        <authorList>
            <person name="Fu F.-F."/>
            <person name="Chen J."/>
        </authorList>
    </citation>
    <scope>NUCLEOTIDE SEQUENCE</scope>
    <source>
        <strain evidence="7">Lc1</strain>
    </source>
</reference>
<keyword evidence="3" id="KW-0498">Mitosis</keyword>
<dbReference type="GO" id="GO:0051301">
    <property type="term" value="P:cell division"/>
    <property type="evidence" value="ECO:0007669"/>
    <property type="project" value="UniProtKB-KW"/>
</dbReference>
<evidence type="ECO:0000256" key="4">
    <source>
        <dbReference type="ARBA" id="ARBA00023306"/>
    </source>
</evidence>
<evidence type="ECO:0000256" key="1">
    <source>
        <dbReference type="ARBA" id="ARBA00006762"/>
    </source>
</evidence>
<dbReference type="Proteomes" id="UP000613401">
    <property type="component" value="Unassembled WGS sequence"/>
</dbReference>
<dbReference type="GeneID" id="69009966"/>
<dbReference type="CDD" id="cd08366">
    <property type="entry name" value="APC10"/>
    <property type="match status" value="1"/>
</dbReference>
<keyword evidence="2" id="KW-0132">Cell division</keyword>
<dbReference type="InterPro" id="IPR010730">
    <property type="entry name" value="HET"/>
</dbReference>
<name>A0A8H4FKI1_COLGL</name>
<dbReference type="RefSeq" id="XP_045264619.1">
    <property type="nucleotide sequence ID" value="XM_045402888.1"/>
</dbReference>
<dbReference type="GO" id="GO:0005680">
    <property type="term" value="C:anaphase-promoting complex"/>
    <property type="evidence" value="ECO:0007669"/>
    <property type="project" value="InterPro"/>
</dbReference>
<organism evidence="7 8">
    <name type="scientific">Colletotrichum gloeosporioides</name>
    <name type="common">Anthracnose fungus</name>
    <name type="synonym">Glomerella cingulata</name>
    <dbReference type="NCBI Taxonomy" id="474922"/>
    <lineage>
        <taxon>Eukaryota</taxon>
        <taxon>Fungi</taxon>
        <taxon>Dikarya</taxon>
        <taxon>Ascomycota</taxon>
        <taxon>Pezizomycotina</taxon>
        <taxon>Sordariomycetes</taxon>
        <taxon>Hypocreomycetidae</taxon>
        <taxon>Glomerellales</taxon>
        <taxon>Glomerellaceae</taxon>
        <taxon>Colletotrichum</taxon>
        <taxon>Colletotrichum gloeosporioides species complex</taxon>
    </lineage>
</organism>
<dbReference type="InterPro" id="IPR016901">
    <property type="entry name" value="APC10/Doc1"/>
</dbReference>
<evidence type="ECO:0000256" key="3">
    <source>
        <dbReference type="ARBA" id="ARBA00022776"/>
    </source>
</evidence>
<reference evidence="7" key="1">
    <citation type="journal article" date="2020" name="Phytopathology">
        <title>Genome sequence and comparative analysis of Colletotrichum gloeosporioides isolated from Liriodendron leaves.</title>
        <authorList>
            <person name="Fu F.F."/>
            <person name="Hao Z."/>
            <person name="Wang P."/>
            <person name="Lu Y."/>
            <person name="Xue L.J."/>
            <person name="Wei G."/>
            <person name="Tian Y."/>
            <person name="Baishi H."/>
            <person name="Xu H."/>
            <person name="Shi J."/>
            <person name="Cheng T."/>
            <person name="Wang G."/>
            <person name="Yi Y."/>
            <person name="Chen J."/>
        </authorList>
    </citation>
    <scope>NUCLEOTIDE SEQUENCE</scope>
    <source>
        <strain evidence="7">Lc1</strain>
    </source>
</reference>
<feature type="region of interest" description="Disordered" evidence="5">
    <location>
        <begin position="40"/>
        <end position="63"/>
    </location>
</feature>
<dbReference type="SMART" id="SM01337">
    <property type="entry name" value="APC10"/>
    <property type="match status" value="1"/>
</dbReference>
<dbReference type="PANTHER" id="PTHR24148:SF64">
    <property type="entry name" value="HETEROKARYON INCOMPATIBILITY DOMAIN-CONTAINING PROTEIN"/>
    <property type="match status" value="1"/>
</dbReference>
<proteinExistence type="inferred from homology"/>
<dbReference type="InterPro" id="IPR008979">
    <property type="entry name" value="Galactose-bd-like_sf"/>
</dbReference>
<evidence type="ECO:0000313" key="8">
    <source>
        <dbReference type="Proteomes" id="UP000613401"/>
    </source>
</evidence>
<keyword evidence="8" id="KW-1185">Reference proteome</keyword>
<dbReference type="PROSITE" id="PS51284">
    <property type="entry name" value="DOC"/>
    <property type="match status" value="1"/>
</dbReference>
<feature type="region of interest" description="Disordered" evidence="5">
    <location>
        <begin position="1"/>
        <end position="25"/>
    </location>
</feature>
<comment type="similarity">
    <text evidence="1">Belongs to the APC10 family.</text>
</comment>
<evidence type="ECO:0000313" key="7">
    <source>
        <dbReference type="EMBL" id="KAF3805460.1"/>
    </source>
</evidence>
<evidence type="ECO:0000256" key="5">
    <source>
        <dbReference type="SAM" id="MobiDB-lite"/>
    </source>
</evidence>
<dbReference type="PANTHER" id="PTHR24148">
    <property type="entry name" value="ANKYRIN REPEAT DOMAIN-CONTAINING PROTEIN 39 HOMOLOG-RELATED"/>
    <property type="match status" value="1"/>
</dbReference>
<dbReference type="Pfam" id="PF06985">
    <property type="entry name" value="HET"/>
    <property type="match status" value="1"/>
</dbReference>